<evidence type="ECO:0000313" key="4">
    <source>
        <dbReference type="Proteomes" id="UP000198598"/>
    </source>
</evidence>
<feature type="domain" description="Ig-like" evidence="2">
    <location>
        <begin position="83"/>
        <end position="150"/>
    </location>
</feature>
<accession>A0A1I2GIB8</accession>
<feature type="transmembrane region" description="Helical" evidence="1">
    <location>
        <begin position="6"/>
        <end position="25"/>
    </location>
</feature>
<gene>
    <name evidence="3" type="ORF">SAMN05216167_13237</name>
</gene>
<dbReference type="AlphaFoldDB" id="A0A1I2GIB8"/>
<keyword evidence="1" id="KW-0472">Membrane</keyword>
<evidence type="ECO:0000259" key="2">
    <source>
        <dbReference type="Pfam" id="PF19081"/>
    </source>
</evidence>
<organism evidence="3 4">
    <name type="scientific">Spirosoma endophyticum</name>
    <dbReference type="NCBI Taxonomy" id="662367"/>
    <lineage>
        <taxon>Bacteria</taxon>
        <taxon>Pseudomonadati</taxon>
        <taxon>Bacteroidota</taxon>
        <taxon>Cytophagia</taxon>
        <taxon>Cytophagales</taxon>
        <taxon>Cytophagaceae</taxon>
        <taxon>Spirosoma</taxon>
    </lineage>
</organism>
<protein>
    <submittedName>
        <fullName evidence="3">Gliding motility-associated C-terminal domain-containing protein</fullName>
    </submittedName>
</protein>
<sequence>MKIWLIFKILIFHFYVLNIGLGNIVKALHMSILKAEFSSNNKLRHSDHVLISVHNELGSLPNTGNSASKISSFFLADSIFLQSPDTYCRGGNPYLTVSGRNVKWYADGAKTQLLYQGNTYAAPSLDKTITFYLTQTINGIESSVIPITIEIVEPYLVNVITTPASCGKSDGTLSITATGATARNPLKYSINNGPLQFSPVFTGLAAGTYTVMIRIANCYGTSTFKVSSPSSPTITSVTPVDPQCGRQDGSIAISATGGTGSLSFSLNGTDFQSASQFANLSGGNYTLTVKDQDQCKVTQSVSLKKTINLDVNQIHVTATTCGKPNGRISVNNVAGNGRITYSIDSIQYQPTNTFDNLKAGTYTISIQDETGCRVSKISEVGTSEKLDISNITTKPATCGMTDGQISIAVVSHNKVNYRLNNLNFQSDSSFFQLSRGSYNVSVSDDLGCIIEQIVKVAEQCENVIYLPDSFTPNHDGINEGWCIFFPFTSLQLESLTIFNRWGEIVFEDEFHTIKNGDSLWNGKYNGEPLSGIFTYTLKVLFASNQSYIYRGKIVIIR</sequence>
<dbReference type="Proteomes" id="UP000198598">
    <property type="component" value="Unassembled WGS sequence"/>
</dbReference>
<dbReference type="EMBL" id="FOLQ01000032">
    <property type="protein sequence ID" value="SFF16799.1"/>
    <property type="molecule type" value="Genomic_DNA"/>
</dbReference>
<reference evidence="3 4" key="1">
    <citation type="submission" date="2016-10" db="EMBL/GenBank/DDBJ databases">
        <authorList>
            <person name="de Groot N.N."/>
        </authorList>
    </citation>
    <scope>NUCLEOTIDE SEQUENCE [LARGE SCALE GENOMIC DNA]</scope>
    <source>
        <strain evidence="3 4">DSM 26130</strain>
    </source>
</reference>
<name>A0A1I2GIB8_9BACT</name>
<dbReference type="Pfam" id="PF13585">
    <property type="entry name" value="CHU_C"/>
    <property type="match status" value="1"/>
</dbReference>
<dbReference type="InterPro" id="IPR026341">
    <property type="entry name" value="T9SS_type_B"/>
</dbReference>
<keyword evidence="1" id="KW-0812">Transmembrane</keyword>
<evidence type="ECO:0000313" key="3">
    <source>
        <dbReference type="EMBL" id="SFF16799.1"/>
    </source>
</evidence>
<dbReference type="STRING" id="662367.SAMN05216167_13237"/>
<evidence type="ECO:0000256" key="1">
    <source>
        <dbReference type="SAM" id="Phobius"/>
    </source>
</evidence>
<keyword evidence="4" id="KW-1185">Reference proteome</keyword>
<dbReference type="OrthoDB" id="7794186at2"/>
<dbReference type="Pfam" id="PF19081">
    <property type="entry name" value="Ig_7"/>
    <property type="match status" value="1"/>
</dbReference>
<keyword evidence="1" id="KW-1133">Transmembrane helix</keyword>
<proteinExistence type="predicted"/>
<dbReference type="InterPro" id="IPR025667">
    <property type="entry name" value="SprB_repeat"/>
</dbReference>
<dbReference type="InterPro" id="IPR044023">
    <property type="entry name" value="Ig_7"/>
</dbReference>
<dbReference type="NCBIfam" id="TIGR04131">
    <property type="entry name" value="Bac_Flav_CTERM"/>
    <property type="match status" value="1"/>
</dbReference>
<dbReference type="Pfam" id="PF13573">
    <property type="entry name" value="SprB"/>
    <property type="match status" value="2"/>
</dbReference>